<dbReference type="EMBL" id="CAUJNA010001779">
    <property type="protein sequence ID" value="CAJ1388885.1"/>
    <property type="molecule type" value="Genomic_DNA"/>
</dbReference>
<name>A0AA36ILE6_9DINO</name>
<sequence length="337" mass="37995">MPKNFNIEKDEHPVKFVVDNLTPEMYTPLLSWLQAGAGAVQEAPVLSFWFNLPSDGLPVLRDWLLTAEGVYFSGFLKTVNLVKLVLMQHVGVAPKAWTMLERHLHQHKFEMSEGPLKGAPGAFIWTENMPIVKQQDDAICKVDGKLKELSSDARKAAWTADTMKLARDCAALGQLYQRDLKSQRRIEDKMDARNLHTELIIIRMFGIQTTSTTAPVPMEDERPQDTPLSWEGEPDTLDQLVDQYIIECKMSGRTAGTTLILVQSKSRNNQTTDVTEGQQFKLYLAAHVDVAVPKGEYQIAHGPSKFQKADRIAKLQREGKQGWQHTHSFSLVQQKGT</sequence>
<evidence type="ECO:0000313" key="3">
    <source>
        <dbReference type="Proteomes" id="UP001178507"/>
    </source>
</evidence>
<feature type="region of interest" description="Disordered" evidence="1">
    <location>
        <begin position="213"/>
        <end position="233"/>
    </location>
</feature>
<protein>
    <submittedName>
        <fullName evidence="2">Uncharacterized protein</fullName>
    </submittedName>
</protein>
<evidence type="ECO:0000256" key="1">
    <source>
        <dbReference type="SAM" id="MobiDB-lite"/>
    </source>
</evidence>
<proteinExistence type="predicted"/>
<dbReference type="AlphaFoldDB" id="A0AA36ILE6"/>
<accession>A0AA36ILE6</accession>
<reference evidence="2" key="1">
    <citation type="submission" date="2023-08" db="EMBL/GenBank/DDBJ databases">
        <authorList>
            <person name="Chen Y."/>
            <person name="Shah S."/>
            <person name="Dougan E. K."/>
            <person name="Thang M."/>
            <person name="Chan C."/>
        </authorList>
    </citation>
    <scope>NUCLEOTIDE SEQUENCE</scope>
</reference>
<keyword evidence="3" id="KW-1185">Reference proteome</keyword>
<organism evidence="2 3">
    <name type="scientific">Effrenium voratum</name>
    <dbReference type="NCBI Taxonomy" id="2562239"/>
    <lineage>
        <taxon>Eukaryota</taxon>
        <taxon>Sar</taxon>
        <taxon>Alveolata</taxon>
        <taxon>Dinophyceae</taxon>
        <taxon>Suessiales</taxon>
        <taxon>Symbiodiniaceae</taxon>
        <taxon>Effrenium</taxon>
    </lineage>
</organism>
<gene>
    <name evidence="2" type="ORF">EVOR1521_LOCUS14642</name>
</gene>
<evidence type="ECO:0000313" key="2">
    <source>
        <dbReference type="EMBL" id="CAJ1388885.1"/>
    </source>
</evidence>
<dbReference type="Proteomes" id="UP001178507">
    <property type="component" value="Unassembled WGS sequence"/>
</dbReference>
<comment type="caution">
    <text evidence="2">The sequence shown here is derived from an EMBL/GenBank/DDBJ whole genome shotgun (WGS) entry which is preliminary data.</text>
</comment>